<dbReference type="InterPro" id="IPR003661">
    <property type="entry name" value="HisK_dim/P_dom"/>
</dbReference>
<feature type="transmembrane region" description="Helical" evidence="4">
    <location>
        <begin position="62"/>
        <end position="85"/>
    </location>
</feature>
<keyword evidence="4" id="KW-0472">Membrane</keyword>
<dbReference type="InterPro" id="IPR000014">
    <property type="entry name" value="PAS"/>
</dbReference>
<protein>
    <recommendedName>
        <fullName evidence="2">histidine kinase</fullName>
        <ecNumber evidence="2">2.7.13.3</ecNumber>
    </recommendedName>
</protein>
<dbReference type="PANTHER" id="PTHR43065:SF42">
    <property type="entry name" value="TWO-COMPONENT SENSOR PPRA"/>
    <property type="match status" value="1"/>
</dbReference>
<dbReference type="InterPro" id="IPR004358">
    <property type="entry name" value="Sig_transdc_His_kin-like_C"/>
</dbReference>
<evidence type="ECO:0000256" key="4">
    <source>
        <dbReference type="SAM" id="Phobius"/>
    </source>
</evidence>
<dbReference type="GO" id="GO:0005524">
    <property type="term" value="F:ATP binding"/>
    <property type="evidence" value="ECO:0007669"/>
    <property type="project" value="UniProtKB-KW"/>
</dbReference>
<dbReference type="SMART" id="SM00388">
    <property type="entry name" value="HisKA"/>
    <property type="match status" value="1"/>
</dbReference>
<evidence type="ECO:0000256" key="2">
    <source>
        <dbReference type="ARBA" id="ARBA00012438"/>
    </source>
</evidence>
<dbReference type="SUPFAM" id="SSF55874">
    <property type="entry name" value="ATPase domain of HSP90 chaperone/DNA topoisomerase II/histidine kinase"/>
    <property type="match status" value="1"/>
</dbReference>
<dbReference type="Gene3D" id="1.10.287.130">
    <property type="match status" value="1"/>
</dbReference>
<feature type="domain" description="Histidine kinase" evidence="5">
    <location>
        <begin position="813"/>
        <end position="1033"/>
    </location>
</feature>
<dbReference type="SMART" id="SM00091">
    <property type="entry name" value="PAS"/>
    <property type="match status" value="2"/>
</dbReference>
<dbReference type="Pfam" id="PF02518">
    <property type="entry name" value="HATPase_c"/>
    <property type="match status" value="1"/>
</dbReference>
<dbReference type="SUPFAM" id="SSF47384">
    <property type="entry name" value="Homodimeric domain of signal transducing histidine kinase"/>
    <property type="match status" value="1"/>
</dbReference>
<dbReference type="Proteomes" id="UP001595528">
    <property type="component" value="Unassembled WGS sequence"/>
</dbReference>
<dbReference type="CDD" id="cd00130">
    <property type="entry name" value="PAS"/>
    <property type="match status" value="1"/>
</dbReference>
<dbReference type="InterPro" id="IPR036097">
    <property type="entry name" value="HisK_dim/P_sf"/>
</dbReference>
<dbReference type="PRINTS" id="PR00344">
    <property type="entry name" value="BCTRLSENSOR"/>
</dbReference>
<dbReference type="Gene3D" id="3.30.450.20">
    <property type="entry name" value="PAS domain"/>
    <property type="match status" value="4"/>
</dbReference>
<dbReference type="Gene3D" id="3.30.565.10">
    <property type="entry name" value="Histidine kinase-like ATPase, C-terminal domain"/>
    <property type="match status" value="1"/>
</dbReference>
<dbReference type="CDD" id="cd18773">
    <property type="entry name" value="PDC1_HK_sensor"/>
    <property type="match status" value="1"/>
</dbReference>
<reference evidence="7" key="1">
    <citation type="journal article" date="2019" name="Int. J. Syst. Evol. Microbiol.">
        <title>The Global Catalogue of Microorganisms (GCM) 10K type strain sequencing project: providing services to taxonomists for standard genome sequencing and annotation.</title>
        <authorList>
            <consortium name="The Broad Institute Genomics Platform"/>
            <consortium name="The Broad Institute Genome Sequencing Center for Infectious Disease"/>
            <person name="Wu L."/>
            <person name="Ma J."/>
        </authorList>
    </citation>
    <scope>NUCLEOTIDE SEQUENCE [LARGE SCALE GENOMIC DNA]</scope>
    <source>
        <strain evidence="7">KCTC 42964</strain>
    </source>
</reference>
<dbReference type="InterPro" id="IPR036890">
    <property type="entry name" value="HATPase_C_sf"/>
</dbReference>
<dbReference type="PROSITE" id="PS50109">
    <property type="entry name" value="HIS_KIN"/>
    <property type="match status" value="1"/>
</dbReference>
<dbReference type="RefSeq" id="WP_379900926.1">
    <property type="nucleotide sequence ID" value="NZ_JBHRTR010000028.1"/>
</dbReference>
<dbReference type="InterPro" id="IPR003594">
    <property type="entry name" value="HATPase_dom"/>
</dbReference>
<keyword evidence="6" id="KW-0547">Nucleotide-binding</keyword>
<dbReference type="SMART" id="SM00387">
    <property type="entry name" value="HATPase_c"/>
    <property type="match status" value="1"/>
</dbReference>
<dbReference type="SUPFAM" id="SSF55785">
    <property type="entry name" value="PYP-like sensor domain (PAS domain)"/>
    <property type="match status" value="3"/>
</dbReference>
<gene>
    <name evidence="6" type="ORF">ACFOGJ_12795</name>
</gene>
<organism evidence="6 7">
    <name type="scientific">Marinibaculum pumilum</name>
    <dbReference type="NCBI Taxonomy" id="1766165"/>
    <lineage>
        <taxon>Bacteria</taxon>
        <taxon>Pseudomonadati</taxon>
        <taxon>Pseudomonadota</taxon>
        <taxon>Alphaproteobacteria</taxon>
        <taxon>Rhodospirillales</taxon>
        <taxon>Rhodospirillaceae</taxon>
        <taxon>Marinibaculum</taxon>
    </lineage>
</organism>
<comment type="catalytic activity">
    <reaction evidence="1">
        <text>ATP + protein L-histidine = ADP + protein N-phospho-L-histidine.</text>
        <dbReference type="EC" id="2.7.13.3"/>
    </reaction>
</comment>
<feature type="transmembrane region" description="Helical" evidence="4">
    <location>
        <begin position="338"/>
        <end position="360"/>
    </location>
</feature>
<dbReference type="CDD" id="cd12915">
    <property type="entry name" value="PDC2_DGC_like"/>
    <property type="match status" value="1"/>
</dbReference>
<name>A0ABV7L0G4_9PROT</name>
<evidence type="ECO:0000313" key="7">
    <source>
        <dbReference type="Proteomes" id="UP001595528"/>
    </source>
</evidence>
<keyword evidence="4" id="KW-0812">Transmembrane</keyword>
<evidence type="ECO:0000259" key="5">
    <source>
        <dbReference type="PROSITE" id="PS50109"/>
    </source>
</evidence>
<dbReference type="InterPro" id="IPR035965">
    <property type="entry name" value="PAS-like_dom_sf"/>
</dbReference>
<dbReference type="InterPro" id="IPR005467">
    <property type="entry name" value="His_kinase_dom"/>
</dbReference>
<keyword evidence="7" id="KW-1185">Reference proteome</keyword>
<accession>A0ABV7L0G4</accession>
<evidence type="ECO:0000256" key="3">
    <source>
        <dbReference type="ARBA" id="ARBA00022553"/>
    </source>
</evidence>
<dbReference type="PANTHER" id="PTHR43065">
    <property type="entry name" value="SENSOR HISTIDINE KINASE"/>
    <property type="match status" value="1"/>
</dbReference>
<dbReference type="EC" id="2.7.13.3" evidence="2"/>
<dbReference type="EMBL" id="JBHRTR010000028">
    <property type="protein sequence ID" value="MFC3228116.1"/>
    <property type="molecule type" value="Genomic_DNA"/>
</dbReference>
<keyword evidence="3" id="KW-0597">Phosphoprotein</keyword>
<evidence type="ECO:0000256" key="1">
    <source>
        <dbReference type="ARBA" id="ARBA00000085"/>
    </source>
</evidence>
<evidence type="ECO:0000313" key="6">
    <source>
        <dbReference type="EMBL" id="MFC3228116.1"/>
    </source>
</evidence>
<keyword evidence="6" id="KW-0067">ATP-binding</keyword>
<comment type="caution">
    <text evidence="6">The sequence shown here is derived from an EMBL/GenBank/DDBJ whole genome shotgun (WGS) entry which is preliminary data.</text>
</comment>
<proteinExistence type="predicted"/>
<sequence>MGIICSAWLILYSRPVLTRPVRHLPGAPGGTADTAATFAIMSLAKTSTPARIRGATGLRRRLLLLVAVTILAMMALIGGSFAVIYETMKQGLASETRSLVAVVQTEVREMVTESETLLQVLVAAPEIREGREPECSRILDGLMTQRLFQASLTGIVVTDGLLRPICSSFGQISFDDLQTMTLFQQARREKRLVLGELRVGRLSGEPILPAVLPIPISQAGPTGILAIGKRVSVLQDKLDRLPLPPGTGLFAVDGSGKIFAARHPQGTSAWIGKDISDSELWASASGAEAGNFVVTGLDGNTRIGAFAAVDNEIPDLRIIVSYPEHEVLRRIFGDIWTALSWTFAIVAAAAVILLAGQYLLFVRQLTAISRATERLLDALPAGSGPVQAAIATGRHRTLDLPQIAETVARALDILHRQQANLGLAQQLAGVADWQWTEGRSELRVGPDFREALGLPPDLPRPRTMSDYLAMVAPEHRAHTADELRQFFRGRGDELLIEHQLEPYPGATRRDVILRARAMAPRNGPRQFIGAVQDVTRQRDLQRAYDRERLFLRTLLDTLDVGVVACDADGMLTFGNKMNMEILGPLEHIPIARMPEIYHIYQADGVTPLPAERTAIARALQGQTVENETAVIAQPGRTTRTLRVVGRPIHMEGSGVVGAMAIQRDITEYVALQDEAARRGEQFGGLFQAVRDALLVVRPCGTVEMANGAAETMFHCGPDRIAGQALGDLLGRGETERLLAEVAALPDRGVYRTEIEARTVSGEPLSVEAIASQMPFGQQRAVLVSLRDIGPSRKLQQRLQAIQRVEAIGKLTGGMAHEFNNLLQIVIMNLDLLAMDQSHEGDSGRLFDAALQAALRGAELTQHLLTFARHQTQEAEVVDLNGAVRSARDMLEKVLKADRRLEARLADTPIPVLVDVAQLDLALTNLVLNAGDAMPDGGTATITVGTRSCTTDQVADLAPGEYATIAVADDGKGMPAEVAARAFEPFFTTKDVGEGSGLGLSMVIGFMNQCGGTAEIESRPGMGTTVTLWFPLADNAPAGSA</sequence>
<dbReference type="Pfam" id="PF13426">
    <property type="entry name" value="PAS_9"/>
    <property type="match status" value="2"/>
</dbReference>
<keyword evidence="4" id="KW-1133">Transmembrane helix</keyword>